<dbReference type="AlphaFoldDB" id="A0A0G0QWI0"/>
<keyword evidence="4 5" id="KW-0472">Membrane</keyword>
<evidence type="ECO:0000259" key="6">
    <source>
        <dbReference type="PROSITE" id="PS51012"/>
    </source>
</evidence>
<evidence type="ECO:0000256" key="2">
    <source>
        <dbReference type="ARBA" id="ARBA00022692"/>
    </source>
</evidence>
<keyword evidence="5" id="KW-1003">Cell membrane</keyword>
<comment type="similarity">
    <text evidence="5">Belongs to the ABC-2 integral membrane protein family.</text>
</comment>
<feature type="transmembrane region" description="Helical" evidence="5">
    <location>
        <begin position="170"/>
        <end position="189"/>
    </location>
</feature>
<evidence type="ECO:0000256" key="4">
    <source>
        <dbReference type="ARBA" id="ARBA00023136"/>
    </source>
</evidence>
<evidence type="ECO:0000313" key="7">
    <source>
        <dbReference type="EMBL" id="KKR05997.1"/>
    </source>
</evidence>
<dbReference type="Pfam" id="PF12698">
    <property type="entry name" value="ABC2_membrane_3"/>
    <property type="match status" value="1"/>
</dbReference>
<feature type="transmembrane region" description="Helical" evidence="5">
    <location>
        <begin position="338"/>
        <end position="356"/>
    </location>
</feature>
<dbReference type="InterPro" id="IPR000412">
    <property type="entry name" value="ABC_2_transport"/>
</dbReference>
<protein>
    <recommendedName>
        <fullName evidence="5">Transport permease protein</fullName>
    </recommendedName>
</protein>
<dbReference type="GO" id="GO:0140359">
    <property type="term" value="F:ABC-type transporter activity"/>
    <property type="evidence" value="ECO:0007669"/>
    <property type="project" value="InterPro"/>
</dbReference>
<comment type="caution">
    <text evidence="7">The sequence shown here is derived from an EMBL/GenBank/DDBJ whole genome shotgun (WGS) entry which is preliminary data.</text>
</comment>
<keyword evidence="5" id="KW-0813">Transport</keyword>
<keyword evidence="2 5" id="KW-0812">Transmembrane</keyword>
<dbReference type="GO" id="GO:0043190">
    <property type="term" value="C:ATP-binding cassette (ABC) transporter complex"/>
    <property type="evidence" value="ECO:0007669"/>
    <property type="project" value="InterPro"/>
</dbReference>
<evidence type="ECO:0000256" key="3">
    <source>
        <dbReference type="ARBA" id="ARBA00022989"/>
    </source>
</evidence>
<proteinExistence type="inferred from homology"/>
<feature type="transmembrane region" description="Helical" evidence="5">
    <location>
        <begin position="279"/>
        <end position="298"/>
    </location>
</feature>
<accession>A0A0G0QWI0</accession>
<dbReference type="InterPro" id="IPR013525">
    <property type="entry name" value="ABC2_TM"/>
</dbReference>
<dbReference type="EMBL" id="LBWK01000001">
    <property type="protein sequence ID" value="KKR05997.1"/>
    <property type="molecule type" value="Genomic_DNA"/>
</dbReference>
<sequence length="361" mass="39575">MKRQLKAIKALTKASLTSMLKTPESIVFGLIFPLIFIVIFGLIGGNGGKLEIYITRDSDKSSPVYKVIEKIDSFELKEYDSYKEAQEDLKKGNLAGILDIKTKASQFILNLTTSKASPEQGGLLTSVVTGIANTINLESVDKSRLPVSVLQDEISGRKYKQIDFILPGQLGFALLSAGVFGTAFALISLRDTLVLKRFFATPIAKSNILVAEGISRLVYSTVQAAVIIAVGYFFFGFTLIHGIPTFLQMLVISISGLFVFLGIGLFISSVAKDQNSVPTIANLFTLPQFLLSGTFFPIEMFPQWLQPIANILPLTHMNNALRAIAFEGAKFSEVLPELGVLLIWMIVVYAATAKVFKWESK</sequence>
<gene>
    <name evidence="7" type="ORF">UT34_C0001G0037</name>
</gene>
<name>A0A0G0QWI0_9BACT</name>
<dbReference type="InterPro" id="IPR052902">
    <property type="entry name" value="ABC-2_transporter"/>
</dbReference>
<dbReference type="Proteomes" id="UP000034799">
    <property type="component" value="Unassembled WGS sequence"/>
</dbReference>
<feature type="transmembrane region" description="Helical" evidence="5">
    <location>
        <begin position="217"/>
        <end position="240"/>
    </location>
</feature>
<dbReference type="InterPro" id="IPR047817">
    <property type="entry name" value="ABC2_TM_bact-type"/>
</dbReference>
<feature type="transmembrane region" description="Helical" evidence="5">
    <location>
        <begin position="25"/>
        <end position="43"/>
    </location>
</feature>
<organism evidence="7 8">
    <name type="scientific">candidate division WS6 bacterium GW2011_GWF2_39_15</name>
    <dbReference type="NCBI Taxonomy" id="1619100"/>
    <lineage>
        <taxon>Bacteria</taxon>
        <taxon>Candidatus Dojkabacteria</taxon>
    </lineage>
</organism>
<comment type="subcellular location">
    <subcellularLocation>
        <location evidence="5">Cell membrane</location>
        <topology evidence="5">Multi-pass membrane protein</topology>
    </subcellularLocation>
    <subcellularLocation>
        <location evidence="1">Membrane</location>
        <topology evidence="1">Multi-pass membrane protein</topology>
    </subcellularLocation>
</comment>
<feature type="domain" description="ABC transmembrane type-2" evidence="6">
    <location>
        <begin position="121"/>
        <end position="359"/>
    </location>
</feature>
<evidence type="ECO:0000256" key="5">
    <source>
        <dbReference type="RuleBase" id="RU361157"/>
    </source>
</evidence>
<dbReference type="PANTHER" id="PTHR43027">
    <property type="entry name" value="DOXORUBICIN RESISTANCE ABC TRANSPORTER PERMEASE PROTEIN DRRC-RELATED"/>
    <property type="match status" value="1"/>
</dbReference>
<keyword evidence="3 5" id="KW-1133">Transmembrane helix</keyword>
<dbReference type="PATRIC" id="fig|1619100.3.peg.38"/>
<evidence type="ECO:0000256" key="1">
    <source>
        <dbReference type="ARBA" id="ARBA00004141"/>
    </source>
</evidence>
<dbReference type="PANTHER" id="PTHR43027:SF2">
    <property type="entry name" value="TRANSPORT PERMEASE PROTEIN"/>
    <property type="match status" value="1"/>
</dbReference>
<feature type="transmembrane region" description="Helical" evidence="5">
    <location>
        <begin position="246"/>
        <end position="267"/>
    </location>
</feature>
<dbReference type="PROSITE" id="PS51012">
    <property type="entry name" value="ABC_TM2"/>
    <property type="match status" value="1"/>
</dbReference>
<dbReference type="STRING" id="1619100.UT34_C0001G0037"/>
<dbReference type="PRINTS" id="PR00164">
    <property type="entry name" value="ABC2TRNSPORT"/>
</dbReference>
<reference evidence="7 8" key="1">
    <citation type="journal article" date="2015" name="Nature">
        <title>rRNA introns, odd ribosomes, and small enigmatic genomes across a large radiation of phyla.</title>
        <authorList>
            <person name="Brown C.T."/>
            <person name="Hug L.A."/>
            <person name="Thomas B.C."/>
            <person name="Sharon I."/>
            <person name="Castelle C.J."/>
            <person name="Singh A."/>
            <person name="Wilkins M.J."/>
            <person name="Williams K.H."/>
            <person name="Banfield J.F."/>
        </authorList>
    </citation>
    <scope>NUCLEOTIDE SEQUENCE [LARGE SCALE GENOMIC DNA]</scope>
</reference>
<evidence type="ECO:0000313" key="8">
    <source>
        <dbReference type="Proteomes" id="UP000034799"/>
    </source>
</evidence>